<evidence type="ECO:0000256" key="9">
    <source>
        <dbReference type="ARBA" id="ARBA00023201"/>
    </source>
</evidence>
<evidence type="ECO:0000313" key="13">
    <source>
        <dbReference type="EMBL" id="WKW15506.1"/>
    </source>
</evidence>
<sequence length="431" mass="43807">MNFPVPLLAAAGGNTEFEHLLLVLVAVIVATKLMGALAQKFGQPAVLGELVAGVVLGGSVLGILDPSDSVVHALSELGVLILLFQIGLHTDLRSLAKVGSTALFAGAVGVVLPFVGGFGVARVMGVETLTAIVIGAALTATSIGISARVLSDLGQLKTPEGQVVIGAAVFDDVVGLIILSIVASMVAGADLTVGGIGQIAGVAIGFVVIALALGSVAIPPLFRIIERVRVSGTLSAAAMGFALMLALLATQAGSAMIIGAFAAGLILHPTPQRHEIEESVTQLGFFFVPMFFATVGASIDLGALMTREALTIGGLLVVVGVIGKVVAGYAPWWFKGNKLLVGVALVPRGEVGLIFAQLGLAAGVLTNERFGALMLMVVVTTFVTPPLLSLIAGRGTPNEEGAPDHVGIDDLVVGSSSRKSRKIKALHPTDH</sequence>
<evidence type="ECO:0000256" key="7">
    <source>
        <dbReference type="ARBA" id="ARBA00023065"/>
    </source>
</evidence>
<dbReference type="PANTHER" id="PTHR43562:SF3">
    <property type="entry name" value="SODIUM ION_PROTON EXCHANGER (EUROFUNG)"/>
    <property type="match status" value="1"/>
</dbReference>
<dbReference type="AlphaFoldDB" id="A0AA49Q5D4"/>
<feature type="transmembrane region" description="Helical" evidence="10">
    <location>
        <begin position="234"/>
        <end position="263"/>
    </location>
</feature>
<feature type="transmembrane region" description="Helical" evidence="10">
    <location>
        <begin position="45"/>
        <end position="64"/>
    </location>
</feature>
<name>A0AA49Q5D4_9BACT</name>
<feature type="transmembrane region" description="Helical" evidence="10">
    <location>
        <begin position="372"/>
        <end position="392"/>
    </location>
</feature>
<feature type="transmembrane region" description="Helical" evidence="10">
    <location>
        <begin position="102"/>
        <end position="123"/>
    </location>
</feature>
<protein>
    <submittedName>
        <fullName evidence="12">Cation:proton antiporter</fullName>
    </submittedName>
</protein>
<feature type="transmembrane region" description="Helical" evidence="10">
    <location>
        <begin position="283"/>
        <end position="305"/>
    </location>
</feature>
<evidence type="ECO:0000313" key="14">
    <source>
        <dbReference type="Proteomes" id="UP001229955"/>
    </source>
</evidence>
<accession>A0AA49Q5D4</accession>
<feature type="transmembrane region" description="Helical" evidence="10">
    <location>
        <begin position="129"/>
        <end position="151"/>
    </location>
</feature>
<dbReference type="Proteomes" id="UP001229955">
    <property type="component" value="Chromosome"/>
</dbReference>
<dbReference type="GO" id="GO:0015297">
    <property type="term" value="F:antiporter activity"/>
    <property type="evidence" value="ECO:0007669"/>
    <property type="project" value="UniProtKB-KW"/>
</dbReference>
<keyword evidence="7" id="KW-0406">Ion transport</keyword>
<gene>
    <name evidence="12" type="ORF">Strain138_001896</name>
    <name evidence="13" type="ORF">Strain318_001895</name>
</gene>
<evidence type="ECO:0000256" key="5">
    <source>
        <dbReference type="ARBA" id="ARBA00022989"/>
    </source>
</evidence>
<evidence type="ECO:0000256" key="10">
    <source>
        <dbReference type="SAM" id="Phobius"/>
    </source>
</evidence>
<keyword evidence="14" id="KW-1185">Reference proteome</keyword>
<feature type="transmembrane region" description="Helical" evidence="10">
    <location>
        <begin position="20"/>
        <end position="38"/>
    </location>
</feature>
<accession>A0AA49Q875</accession>
<evidence type="ECO:0000256" key="1">
    <source>
        <dbReference type="ARBA" id="ARBA00004141"/>
    </source>
</evidence>
<keyword evidence="3" id="KW-0050">Antiport</keyword>
<feature type="transmembrane region" description="Helical" evidence="10">
    <location>
        <begin position="312"/>
        <end position="334"/>
    </location>
</feature>
<dbReference type="GO" id="GO:0016020">
    <property type="term" value="C:membrane"/>
    <property type="evidence" value="ECO:0007669"/>
    <property type="project" value="UniProtKB-SubCell"/>
</dbReference>
<dbReference type="EMBL" id="CP130612">
    <property type="protein sequence ID" value="WKW12599.1"/>
    <property type="molecule type" value="Genomic_DNA"/>
</dbReference>
<comment type="subcellular location">
    <subcellularLocation>
        <location evidence="1">Membrane</location>
        <topology evidence="1">Multi-pass membrane protein</topology>
    </subcellularLocation>
</comment>
<evidence type="ECO:0000256" key="4">
    <source>
        <dbReference type="ARBA" id="ARBA00022692"/>
    </source>
</evidence>
<keyword evidence="8 10" id="KW-0472">Membrane</keyword>
<reference evidence="12" key="1">
    <citation type="submission" date="2023-07" db="EMBL/GenBank/DDBJ databases">
        <authorList>
            <person name="Haufschild T."/>
            <person name="Kallscheuer N."/>
            <person name="Hammer J."/>
            <person name="Kohn T."/>
            <person name="Kabuu M."/>
            <person name="Jogler M."/>
            <person name="Wohfarth N."/>
            <person name="Heuer A."/>
            <person name="Rohde M."/>
            <person name="van Teeseling M.C.F."/>
            <person name="Jogler C."/>
        </authorList>
    </citation>
    <scope>NUCLEOTIDE SEQUENCE</scope>
    <source>
        <strain evidence="12">Strain 138</strain>
        <strain evidence="13">Strain 318</strain>
    </source>
</reference>
<dbReference type="Pfam" id="PF00999">
    <property type="entry name" value="Na_H_Exchanger"/>
    <property type="match status" value="1"/>
</dbReference>
<dbReference type="GO" id="GO:1902600">
    <property type="term" value="P:proton transmembrane transport"/>
    <property type="evidence" value="ECO:0007669"/>
    <property type="project" value="InterPro"/>
</dbReference>
<dbReference type="InterPro" id="IPR038770">
    <property type="entry name" value="Na+/solute_symporter_sf"/>
</dbReference>
<keyword evidence="6" id="KW-0915">Sodium</keyword>
<feature type="transmembrane region" description="Helical" evidence="10">
    <location>
        <begin position="340"/>
        <end position="365"/>
    </location>
</feature>
<evidence type="ECO:0000313" key="12">
    <source>
        <dbReference type="EMBL" id="WKW12599.1"/>
    </source>
</evidence>
<keyword evidence="9" id="KW-0739">Sodium transport</keyword>
<proteinExistence type="predicted"/>
<feature type="transmembrane region" description="Helical" evidence="10">
    <location>
        <begin position="70"/>
        <end position="90"/>
    </location>
</feature>
<evidence type="ECO:0000256" key="6">
    <source>
        <dbReference type="ARBA" id="ARBA00023053"/>
    </source>
</evidence>
<keyword evidence="5 10" id="KW-1133">Transmembrane helix</keyword>
<evidence type="ECO:0000256" key="2">
    <source>
        <dbReference type="ARBA" id="ARBA00022448"/>
    </source>
</evidence>
<evidence type="ECO:0000256" key="3">
    <source>
        <dbReference type="ARBA" id="ARBA00022449"/>
    </source>
</evidence>
<evidence type="ECO:0000259" key="11">
    <source>
        <dbReference type="Pfam" id="PF00999"/>
    </source>
</evidence>
<keyword evidence="4 10" id="KW-0812">Transmembrane</keyword>
<dbReference type="PANTHER" id="PTHR43562">
    <property type="entry name" value="NAPA-TYPE SODIUM/HYDROGEN ANTIPORTER"/>
    <property type="match status" value="1"/>
</dbReference>
<feature type="domain" description="Cation/H+ exchanger transmembrane" evidence="11">
    <location>
        <begin position="30"/>
        <end position="388"/>
    </location>
</feature>
<dbReference type="KEGG" id="pspc:Strain318_001895"/>
<feature type="transmembrane region" description="Helical" evidence="10">
    <location>
        <begin position="163"/>
        <end position="187"/>
    </location>
</feature>
<evidence type="ECO:0000256" key="8">
    <source>
        <dbReference type="ARBA" id="ARBA00023136"/>
    </source>
</evidence>
<feature type="transmembrane region" description="Helical" evidence="10">
    <location>
        <begin position="199"/>
        <end position="222"/>
    </location>
</feature>
<organism evidence="12">
    <name type="scientific">Pseudogemmatithrix spongiicola</name>
    <dbReference type="NCBI Taxonomy" id="3062599"/>
    <lineage>
        <taxon>Bacteria</taxon>
        <taxon>Pseudomonadati</taxon>
        <taxon>Gemmatimonadota</taxon>
        <taxon>Gemmatimonadia</taxon>
        <taxon>Gemmatimonadales</taxon>
        <taxon>Gemmatimonadaceae</taxon>
        <taxon>Pseudogemmatithrix</taxon>
    </lineage>
</organism>
<dbReference type="PRINTS" id="PR00173">
    <property type="entry name" value="EDTRNSPORT"/>
</dbReference>
<dbReference type="Gene3D" id="1.20.1530.20">
    <property type="match status" value="1"/>
</dbReference>
<dbReference type="EMBL" id="CP130613">
    <property type="protein sequence ID" value="WKW15506.1"/>
    <property type="molecule type" value="Genomic_DNA"/>
</dbReference>
<keyword evidence="2" id="KW-0813">Transport</keyword>
<dbReference type="RefSeq" id="WP_367885478.1">
    <property type="nucleotide sequence ID" value="NZ_CP130612.1"/>
</dbReference>
<dbReference type="InterPro" id="IPR006153">
    <property type="entry name" value="Cation/H_exchanger_TM"/>
</dbReference>
<dbReference type="GO" id="GO:0006814">
    <property type="term" value="P:sodium ion transport"/>
    <property type="evidence" value="ECO:0007669"/>
    <property type="project" value="UniProtKB-KW"/>
</dbReference>